<accession>A0ABX7PCG1</accession>
<protein>
    <recommendedName>
        <fullName evidence="4">DUF1570 domain-containing protein</fullName>
    </recommendedName>
</protein>
<evidence type="ECO:0000313" key="2">
    <source>
        <dbReference type="EMBL" id="QSQ28254.1"/>
    </source>
</evidence>
<dbReference type="SUPFAM" id="SSF48452">
    <property type="entry name" value="TPR-like"/>
    <property type="match status" value="1"/>
</dbReference>
<sequence length="508" mass="55357">MPVLGLVLCLLSGCTSMRAICPAEGGRPWVEVRSPHFSVRTNLDGDTAQEAARELELLRQGLLQAWAGTFDPPGTVEVIVLRNHTALEEFTNVRIEGFSATTQDGPVLVLAGNAYALSEAPADVGTQAHELTHYLSEFALVRQPRWLSEGLAAYLESIDLRPEKHEVILGGLHTGFLGHVQRNGWRSLSELWEWDGKGLLGTAESRNYYASSWLWVHFFISRHPERFDDFQTRLMSGEEPRAAWEESFRGVKDLVGELHAYVHGGRHVVYPTITAPLVPVTSPLHMRALEPAEVHAIRAQLYLMTPGAASPEERFHHAEQEMAQALKEDPGNVAATLLRIRSTADPSRRLGLAQQLVERHPDSGQAWDAMAQALDAAGNTSEEQEAARLRAVELLPDSVSAQNGLAGFYARTSQPEKGLAAARRAVALAPGNPAVLDTWSTILFQLGRCPEALSTQQLAADTLHESTPERLRRTVHDALARYEAVCGPASPSPTAAPGVPMAPAPSGL</sequence>
<feature type="region of interest" description="Disordered" evidence="1">
    <location>
        <begin position="489"/>
        <end position="508"/>
    </location>
</feature>
<name>A0ABX7PCG1_9BACT</name>
<dbReference type="Proteomes" id="UP000662747">
    <property type="component" value="Chromosome"/>
</dbReference>
<dbReference type="EMBL" id="CP071090">
    <property type="protein sequence ID" value="QSQ28254.1"/>
    <property type="molecule type" value="Genomic_DNA"/>
</dbReference>
<dbReference type="Gene3D" id="1.25.40.10">
    <property type="entry name" value="Tetratricopeptide repeat domain"/>
    <property type="match status" value="1"/>
</dbReference>
<proteinExistence type="predicted"/>
<dbReference type="InterPro" id="IPR011990">
    <property type="entry name" value="TPR-like_helical_dom_sf"/>
</dbReference>
<organism evidence="2 3">
    <name type="scientific">Pyxidicoccus parkwayensis</name>
    <dbReference type="NCBI Taxonomy" id="2813578"/>
    <lineage>
        <taxon>Bacteria</taxon>
        <taxon>Pseudomonadati</taxon>
        <taxon>Myxococcota</taxon>
        <taxon>Myxococcia</taxon>
        <taxon>Myxococcales</taxon>
        <taxon>Cystobacterineae</taxon>
        <taxon>Myxococcaceae</taxon>
        <taxon>Pyxidicoccus</taxon>
    </lineage>
</organism>
<evidence type="ECO:0008006" key="4">
    <source>
        <dbReference type="Google" id="ProtNLM"/>
    </source>
</evidence>
<feature type="compositionally biased region" description="Low complexity" evidence="1">
    <location>
        <begin position="489"/>
        <end position="499"/>
    </location>
</feature>
<gene>
    <name evidence="2" type="ORF">JY651_25140</name>
</gene>
<evidence type="ECO:0000256" key="1">
    <source>
        <dbReference type="SAM" id="MobiDB-lite"/>
    </source>
</evidence>
<evidence type="ECO:0000313" key="3">
    <source>
        <dbReference type="Proteomes" id="UP000662747"/>
    </source>
</evidence>
<keyword evidence="3" id="KW-1185">Reference proteome</keyword>
<reference evidence="2 3" key="1">
    <citation type="submission" date="2021-02" db="EMBL/GenBank/DDBJ databases">
        <title>De Novo genome assembly of isolated myxobacteria.</title>
        <authorList>
            <person name="Stevens D.C."/>
        </authorList>
    </citation>
    <scope>NUCLEOTIDE SEQUENCE [LARGE SCALE GENOMIC DNA]</scope>
    <source>
        <strain evidence="3">SCPEA02</strain>
    </source>
</reference>